<name>A0ABV5NWM8_9ACTN</name>
<accession>A0ABV5NWM8</accession>
<evidence type="ECO:0000313" key="1">
    <source>
        <dbReference type="EMBL" id="MFB9474719.1"/>
    </source>
</evidence>
<dbReference type="RefSeq" id="WP_379484527.1">
    <property type="nucleotide sequence ID" value="NZ_JBHMCF010000039.1"/>
</dbReference>
<keyword evidence="2" id="KW-1185">Reference proteome</keyword>
<dbReference type="Proteomes" id="UP001589568">
    <property type="component" value="Unassembled WGS sequence"/>
</dbReference>
<proteinExistence type="predicted"/>
<dbReference type="Pfam" id="PF14390">
    <property type="entry name" value="DUF4420"/>
    <property type="match status" value="1"/>
</dbReference>
<sequence>MTGLEHFHVKAACSSGRRYLDLLVTEKRLFLAAYPFLLAVADRIQLDGHSLEVALQETLRSLGRLLEREDTLPREQEVGLFGELLLLRGLLYTFDHTEAVTAWLGADGEEHDFALEGVDLEVKTTASDLRMHWIGSLTQLVPNPSQPLLLVSFQITKAGPGDGNTLPALVGGVRELLGMGEARNAFEARLQRSGWQDQYEPNTRTLWRLRDKPRVYEVSGDFPRLTPMGLGGVQINLAQLSAVKYRIDLSNRLPDPVPAFLAQALRYGEEDL</sequence>
<protein>
    <submittedName>
        <fullName evidence="1">PD-(D/E)XK motif protein</fullName>
    </submittedName>
</protein>
<dbReference type="EMBL" id="JBHMCF010000039">
    <property type="protein sequence ID" value="MFB9474719.1"/>
    <property type="molecule type" value="Genomic_DNA"/>
</dbReference>
<organism evidence="1 2">
    <name type="scientific">Nonomuraea salmonea</name>
    <dbReference type="NCBI Taxonomy" id="46181"/>
    <lineage>
        <taxon>Bacteria</taxon>
        <taxon>Bacillati</taxon>
        <taxon>Actinomycetota</taxon>
        <taxon>Actinomycetes</taxon>
        <taxon>Streptosporangiales</taxon>
        <taxon>Streptosporangiaceae</taxon>
        <taxon>Nonomuraea</taxon>
    </lineage>
</organism>
<dbReference type="InterPro" id="IPR025534">
    <property type="entry name" value="DUF4420"/>
</dbReference>
<reference evidence="1 2" key="1">
    <citation type="submission" date="2024-09" db="EMBL/GenBank/DDBJ databases">
        <authorList>
            <person name="Sun Q."/>
            <person name="Mori K."/>
        </authorList>
    </citation>
    <scope>NUCLEOTIDE SEQUENCE [LARGE SCALE GENOMIC DNA]</scope>
    <source>
        <strain evidence="1 2">JCM 3324</strain>
    </source>
</reference>
<comment type="caution">
    <text evidence="1">The sequence shown here is derived from an EMBL/GenBank/DDBJ whole genome shotgun (WGS) entry which is preliminary data.</text>
</comment>
<gene>
    <name evidence="1" type="ORF">ACFFR3_34935</name>
</gene>
<evidence type="ECO:0000313" key="2">
    <source>
        <dbReference type="Proteomes" id="UP001589568"/>
    </source>
</evidence>